<dbReference type="EMBL" id="BAAAQK010000020">
    <property type="protein sequence ID" value="GAA1865772.1"/>
    <property type="molecule type" value="Genomic_DNA"/>
</dbReference>
<dbReference type="InterPro" id="IPR002347">
    <property type="entry name" value="SDR_fam"/>
</dbReference>
<dbReference type="InterPro" id="IPR036291">
    <property type="entry name" value="NAD(P)-bd_dom_sf"/>
</dbReference>
<evidence type="ECO:0000256" key="3">
    <source>
        <dbReference type="RuleBase" id="RU000363"/>
    </source>
</evidence>
<evidence type="ECO:0000256" key="1">
    <source>
        <dbReference type="ARBA" id="ARBA00006484"/>
    </source>
</evidence>
<dbReference type="PRINTS" id="PR00080">
    <property type="entry name" value="SDRFAMILY"/>
</dbReference>
<dbReference type="InterPro" id="IPR057326">
    <property type="entry name" value="KR_dom"/>
</dbReference>
<dbReference type="Pfam" id="PF00106">
    <property type="entry name" value="adh_short"/>
    <property type="match status" value="1"/>
</dbReference>
<organism evidence="5 6">
    <name type="scientific">Pseudonocardia ailaonensis</name>
    <dbReference type="NCBI Taxonomy" id="367279"/>
    <lineage>
        <taxon>Bacteria</taxon>
        <taxon>Bacillati</taxon>
        <taxon>Actinomycetota</taxon>
        <taxon>Actinomycetes</taxon>
        <taxon>Pseudonocardiales</taxon>
        <taxon>Pseudonocardiaceae</taxon>
        <taxon>Pseudonocardia</taxon>
    </lineage>
</organism>
<dbReference type="InterPro" id="IPR051687">
    <property type="entry name" value="Peroxisomal_Beta-Oxidation"/>
</dbReference>
<gene>
    <name evidence="5" type="ORF">GCM10009836_52650</name>
</gene>
<feature type="domain" description="Ketoreductase" evidence="4">
    <location>
        <begin position="2"/>
        <end position="196"/>
    </location>
</feature>
<dbReference type="PANTHER" id="PTHR45024">
    <property type="entry name" value="DEHYDROGENASES, SHORT CHAIN"/>
    <property type="match status" value="1"/>
</dbReference>
<dbReference type="PRINTS" id="PR00081">
    <property type="entry name" value="GDHRDH"/>
</dbReference>
<evidence type="ECO:0000256" key="2">
    <source>
        <dbReference type="ARBA" id="ARBA00023002"/>
    </source>
</evidence>
<evidence type="ECO:0000313" key="5">
    <source>
        <dbReference type="EMBL" id="GAA1865772.1"/>
    </source>
</evidence>
<proteinExistence type="inferred from homology"/>
<dbReference type="Gene3D" id="3.40.50.720">
    <property type="entry name" value="NAD(P)-binding Rossmann-like Domain"/>
    <property type="match status" value="1"/>
</dbReference>
<comment type="caution">
    <text evidence="5">The sequence shown here is derived from an EMBL/GenBank/DDBJ whole genome shotgun (WGS) entry which is preliminary data.</text>
</comment>
<reference evidence="5 6" key="1">
    <citation type="journal article" date="2019" name="Int. J. Syst. Evol. Microbiol.">
        <title>The Global Catalogue of Microorganisms (GCM) 10K type strain sequencing project: providing services to taxonomists for standard genome sequencing and annotation.</title>
        <authorList>
            <consortium name="The Broad Institute Genomics Platform"/>
            <consortium name="The Broad Institute Genome Sequencing Center for Infectious Disease"/>
            <person name="Wu L."/>
            <person name="Ma J."/>
        </authorList>
    </citation>
    <scope>NUCLEOTIDE SEQUENCE [LARGE SCALE GENOMIC DNA]</scope>
    <source>
        <strain evidence="5 6">JCM 16009</strain>
    </source>
</reference>
<comment type="similarity">
    <text evidence="1 3">Belongs to the short-chain dehydrogenases/reductases (SDR) family.</text>
</comment>
<keyword evidence="6" id="KW-1185">Reference proteome</keyword>
<dbReference type="SUPFAM" id="SSF51735">
    <property type="entry name" value="NAD(P)-binding Rossmann-fold domains"/>
    <property type="match status" value="1"/>
</dbReference>
<keyword evidence="2" id="KW-0560">Oxidoreductase</keyword>
<dbReference type="PROSITE" id="PS00061">
    <property type="entry name" value="ADH_SHORT"/>
    <property type="match status" value="1"/>
</dbReference>
<dbReference type="SMART" id="SM00822">
    <property type="entry name" value="PKS_KR"/>
    <property type="match status" value="1"/>
</dbReference>
<dbReference type="PANTHER" id="PTHR45024:SF2">
    <property type="entry name" value="SCP2 DOMAIN-CONTAINING PROTEIN"/>
    <property type="match status" value="1"/>
</dbReference>
<dbReference type="NCBIfam" id="NF005861">
    <property type="entry name" value="PRK07791.1"/>
    <property type="match status" value="1"/>
</dbReference>
<sequence length="309" mass="32321">MIITGAGRGLGREHALLFAGLGANVVVNDNGAATDGSGATAGPAHDVVAEIKAAGGRAVAHVGSVTDWSESERMVRLAIETFGGLDVLVNNAGILRDRFLVTMSEAEWDSVMEVHLKGHFVPLHHAANHWRAESKAGRPVNAAVVNTSSPSGLRGNPGQLNYAAAKAGIAAMTLVAARELDRIGVRVNAIAPVARTRLTSGSPAFAATVGRDAAGFDHWDPANVSPLVVALSAADCRVSGRVFTVLGGHIGLQETWRETETFDKDRRWTVDELEATLAVLPGGAPVFESSIKAHEARQEARPVSDAVDV</sequence>
<evidence type="ECO:0000259" key="4">
    <source>
        <dbReference type="SMART" id="SM00822"/>
    </source>
</evidence>
<accession>A0ABN2NFT1</accession>
<protein>
    <submittedName>
        <fullName evidence="5">SDR family oxidoreductase</fullName>
    </submittedName>
</protein>
<dbReference type="InterPro" id="IPR020904">
    <property type="entry name" value="Sc_DH/Rdtase_CS"/>
</dbReference>
<evidence type="ECO:0000313" key="6">
    <source>
        <dbReference type="Proteomes" id="UP001500449"/>
    </source>
</evidence>
<name>A0ABN2NFT1_9PSEU</name>
<dbReference type="Proteomes" id="UP001500449">
    <property type="component" value="Unassembled WGS sequence"/>
</dbReference>